<evidence type="ECO:0000256" key="1">
    <source>
        <dbReference type="SAM" id="MobiDB-lite"/>
    </source>
</evidence>
<reference evidence="2" key="1">
    <citation type="submission" date="2022-10" db="EMBL/GenBank/DDBJ databases">
        <title>Tapping the CABI collections for fungal endophytes: first genome assemblies for Collariella, Neodidymelliopsis, Ascochyta clinopodiicola, Didymella pomorum, Didymosphaeria variabile, Neocosmospora piperis and Neocucurbitaria cava.</title>
        <authorList>
            <person name="Hill R."/>
        </authorList>
    </citation>
    <scope>NUCLEOTIDE SEQUENCE</scope>
    <source>
        <strain evidence="2">IMI 355082</strain>
    </source>
</reference>
<dbReference type="OrthoDB" id="26525at2759"/>
<feature type="region of interest" description="Disordered" evidence="1">
    <location>
        <begin position="1"/>
        <end position="23"/>
    </location>
</feature>
<gene>
    <name evidence="2" type="ORF">N0V93_006185</name>
</gene>
<evidence type="ECO:0000313" key="2">
    <source>
        <dbReference type="EMBL" id="KAJ4388726.1"/>
    </source>
</evidence>
<organism evidence="2 3">
    <name type="scientific">Gnomoniopsis smithogilvyi</name>
    <dbReference type="NCBI Taxonomy" id="1191159"/>
    <lineage>
        <taxon>Eukaryota</taxon>
        <taxon>Fungi</taxon>
        <taxon>Dikarya</taxon>
        <taxon>Ascomycota</taxon>
        <taxon>Pezizomycotina</taxon>
        <taxon>Sordariomycetes</taxon>
        <taxon>Sordariomycetidae</taxon>
        <taxon>Diaporthales</taxon>
        <taxon>Gnomoniaceae</taxon>
        <taxon>Gnomoniopsis</taxon>
    </lineage>
</organism>
<comment type="caution">
    <text evidence="2">The sequence shown here is derived from an EMBL/GenBank/DDBJ whole genome shotgun (WGS) entry which is preliminary data.</text>
</comment>
<protein>
    <recommendedName>
        <fullName evidence="4">Calmodulin</fullName>
    </recommendedName>
</protein>
<dbReference type="SUPFAM" id="SSF47473">
    <property type="entry name" value="EF-hand"/>
    <property type="match status" value="1"/>
</dbReference>
<dbReference type="InterPro" id="IPR011992">
    <property type="entry name" value="EF-hand-dom_pair"/>
</dbReference>
<name>A0A9W8YP57_9PEZI</name>
<keyword evidence="3" id="KW-1185">Reference proteome</keyword>
<sequence length="197" mass="21396">MPPKRKAAAVAESGAGTGKARLSKLAREHEITAQEEAEIREAFALFSEEAEGEKEGVIPIGDVRRAMIALDIPPQDKNELAEFTSILDPDDEGYAHFPSFVAICALKLHARDQGSNVHTREVSDAFGLFTGTDAEGEPQSSVITMAHLRRVAAVLKEEVDDDLLKDMILEANGGAGVGRGVKKNEFENVMRRAGVWR</sequence>
<dbReference type="AlphaFoldDB" id="A0A9W8YP57"/>
<dbReference type="Proteomes" id="UP001140453">
    <property type="component" value="Unassembled WGS sequence"/>
</dbReference>
<accession>A0A9W8YP57</accession>
<evidence type="ECO:0008006" key="4">
    <source>
        <dbReference type="Google" id="ProtNLM"/>
    </source>
</evidence>
<evidence type="ECO:0000313" key="3">
    <source>
        <dbReference type="Proteomes" id="UP001140453"/>
    </source>
</evidence>
<dbReference type="EMBL" id="JAPEVB010000004">
    <property type="protein sequence ID" value="KAJ4388726.1"/>
    <property type="molecule type" value="Genomic_DNA"/>
</dbReference>
<proteinExistence type="predicted"/>
<dbReference type="Gene3D" id="1.10.238.10">
    <property type="entry name" value="EF-hand"/>
    <property type="match status" value="1"/>
</dbReference>